<evidence type="ECO:0000259" key="1">
    <source>
        <dbReference type="Pfam" id="PF00561"/>
    </source>
</evidence>
<dbReference type="InterPro" id="IPR052370">
    <property type="entry name" value="Meta-cleavage_hydrolase"/>
</dbReference>
<dbReference type="InterPro" id="IPR029058">
    <property type="entry name" value="AB_hydrolase_fold"/>
</dbReference>
<dbReference type="EMBL" id="JAIWQS010000005">
    <property type="protein sequence ID" value="KAJ8764119.1"/>
    <property type="molecule type" value="Genomic_DNA"/>
</dbReference>
<dbReference type="InterPro" id="IPR001623">
    <property type="entry name" value="DnaJ_domain"/>
</dbReference>
<dbReference type="InterPro" id="IPR036869">
    <property type="entry name" value="J_dom_sf"/>
</dbReference>
<dbReference type="Proteomes" id="UP001159364">
    <property type="component" value="Linkage Group LG05"/>
</dbReference>
<dbReference type="PANTHER" id="PTHR43139:SF37">
    <property type="entry name" value="ALPHA_BETA-HYDROLASES SUPERFAMILY PROTEIN"/>
    <property type="match status" value="1"/>
</dbReference>
<dbReference type="AlphaFoldDB" id="A0AAV8TCS5"/>
<feature type="domain" description="AB hydrolase-1" evidence="1">
    <location>
        <begin position="2"/>
        <end position="44"/>
    </location>
</feature>
<dbReference type="Gene3D" id="3.40.50.1820">
    <property type="entry name" value="alpha/beta hydrolase"/>
    <property type="match status" value="1"/>
</dbReference>
<sequence length="133" mass="15398">MGLERYNIVGISYGGYVAYQMAANYGEEVNKLVIISSGLCYTEEQKDEYLKKLGNNIYDLLLPQKPIDVRNMIKLVMYKTDPLKWVPDFFVWASTAMLVHPDKIMGNEKAAKAFKKLQNAYEVYWDILVILQF</sequence>
<dbReference type="Pfam" id="PF00561">
    <property type="entry name" value="Abhydrolase_1"/>
    <property type="match status" value="1"/>
</dbReference>
<evidence type="ECO:0000313" key="3">
    <source>
        <dbReference type="Proteomes" id="UP001159364"/>
    </source>
</evidence>
<dbReference type="PANTHER" id="PTHR43139">
    <property type="entry name" value="SI:DKEY-122A22.2"/>
    <property type="match status" value="1"/>
</dbReference>
<evidence type="ECO:0000313" key="2">
    <source>
        <dbReference type="EMBL" id="KAJ8764119.1"/>
    </source>
</evidence>
<comment type="caution">
    <text evidence="2">The sequence shown here is derived from an EMBL/GenBank/DDBJ whole genome shotgun (WGS) entry which is preliminary data.</text>
</comment>
<keyword evidence="3" id="KW-1185">Reference proteome</keyword>
<dbReference type="InterPro" id="IPR000073">
    <property type="entry name" value="AB_hydrolase_1"/>
</dbReference>
<organism evidence="2 3">
    <name type="scientific">Erythroxylum novogranatense</name>
    <dbReference type="NCBI Taxonomy" id="1862640"/>
    <lineage>
        <taxon>Eukaryota</taxon>
        <taxon>Viridiplantae</taxon>
        <taxon>Streptophyta</taxon>
        <taxon>Embryophyta</taxon>
        <taxon>Tracheophyta</taxon>
        <taxon>Spermatophyta</taxon>
        <taxon>Magnoliopsida</taxon>
        <taxon>eudicotyledons</taxon>
        <taxon>Gunneridae</taxon>
        <taxon>Pentapetalae</taxon>
        <taxon>rosids</taxon>
        <taxon>fabids</taxon>
        <taxon>Malpighiales</taxon>
        <taxon>Erythroxylaceae</taxon>
        <taxon>Erythroxylum</taxon>
    </lineage>
</organism>
<reference evidence="2 3" key="1">
    <citation type="submission" date="2021-09" db="EMBL/GenBank/DDBJ databases">
        <title>Genomic insights and catalytic innovation underlie evolution of tropane alkaloids biosynthesis.</title>
        <authorList>
            <person name="Wang Y.-J."/>
            <person name="Tian T."/>
            <person name="Huang J.-P."/>
            <person name="Huang S.-X."/>
        </authorList>
    </citation>
    <scope>NUCLEOTIDE SEQUENCE [LARGE SCALE GENOMIC DNA]</scope>
    <source>
        <strain evidence="2">KIB-2018</strain>
        <tissue evidence="2">Leaf</tissue>
    </source>
</reference>
<dbReference type="Gene3D" id="1.10.287.110">
    <property type="entry name" value="DnaJ domain"/>
    <property type="match status" value="1"/>
</dbReference>
<dbReference type="SUPFAM" id="SSF53474">
    <property type="entry name" value="alpha/beta-Hydrolases"/>
    <property type="match status" value="1"/>
</dbReference>
<protein>
    <recommendedName>
        <fullName evidence="1">AB hydrolase-1 domain-containing protein</fullName>
    </recommendedName>
</protein>
<name>A0AAV8TCS5_9ROSI</name>
<gene>
    <name evidence="2" type="ORF">K2173_005025</name>
</gene>
<proteinExistence type="predicted"/>
<accession>A0AAV8TCS5</accession>
<dbReference type="SUPFAM" id="SSF46565">
    <property type="entry name" value="Chaperone J-domain"/>
    <property type="match status" value="1"/>
</dbReference>
<dbReference type="CDD" id="cd06257">
    <property type="entry name" value="DnaJ"/>
    <property type="match status" value="1"/>
</dbReference>